<evidence type="ECO:0000313" key="1">
    <source>
        <dbReference type="EMBL" id="MCB8878103.1"/>
    </source>
</evidence>
<comment type="caution">
    <text evidence="1">The sequence shown here is derived from an EMBL/GenBank/DDBJ whole genome shotgun (WGS) entry which is preliminary data.</text>
</comment>
<proteinExistence type="predicted"/>
<gene>
    <name evidence="1" type="ORF">ASILVAE211_23160</name>
</gene>
<accession>A0A964E1T1</accession>
<dbReference type="EMBL" id="JAESVB010000023">
    <property type="protein sequence ID" value="MCB8878103.1"/>
    <property type="molecule type" value="Genomic_DNA"/>
</dbReference>
<dbReference type="AlphaFoldDB" id="A0A964E1T1"/>
<reference evidence="1" key="2">
    <citation type="submission" date="2021-01" db="EMBL/GenBank/DDBJ databases">
        <authorList>
            <person name="Mieszkin S."/>
            <person name="Pouder E."/>
            <person name="Alain K."/>
        </authorList>
    </citation>
    <scope>NUCLEOTIDE SEQUENCE</scope>
    <source>
        <strain evidence="1">HW T2.11</strain>
    </source>
</reference>
<feature type="non-terminal residue" evidence="1">
    <location>
        <position position="1"/>
    </location>
</feature>
<keyword evidence="2" id="KW-1185">Reference proteome</keyword>
<organism evidence="1 2">
    <name type="scientific">Acidisoma silvae</name>
    <dbReference type="NCBI Taxonomy" id="2802396"/>
    <lineage>
        <taxon>Bacteria</taxon>
        <taxon>Pseudomonadati</taxon>
        <taxon>Pseudomonadota</taxon>
        <taxon>Alphaproteobacteria</taxon>
        <taxon>Acetobacterales</taxon>
        <taxon>Acidocellaceae</taxon>
        <taxon>Acidisoma</taxon>
    </lineage>
</organism>
<protein>
    <submittedName>
        <fullName evidence="1">IS110 family transposase</fullName>
    </submittedName>
</protein>
<evidence type="ECO:0000313" key="2">
    <source>
        <dbReference type="Proteomes" id="UP000708298"/>
    </source>
</evidence>
<reference evidence="1" key="1">
    <citation type="journal article" date="2021" name="Microorganisms">
        <title>Acidisoma silvae sp. nov. and Acidisomacellulosilytica sp. nov., Two Acidophilic Bacteria Isolated from Decaying Wood, Hydrolyzing Cellulose and Producing Poly-3-hydroxybutyrate.</title>
        <authorList>
            <person name="Mieszkin S."/>
            <person name="Pouder E."/>
            <person name="Uroz S."/>
            <person name="Simon-Colin C."/>
            <person name="Alain K."/>
        </authorList>
    </citation>
    <scope>NUCLEOTIDE SEQUENCE</scope>
    <source>
        <strain evidence="1">HW T2.11</strain>
    </source>
</reference>
<name>A0A964E1T1_9PROT</name>
<dbReference type="Proteomes" id="UP000708298">
    <property type="component" value="Unassembled WGS sequence"/>
</dbReference>
<sequence length="46" mass="5211">NPIIRLMYERLRAAGNPGKLALTACMRKLLTILNAMLRDRKGWISA</sequence>